<dbReference type="Proteomes" id="UP001412239">
    <property type="component" value="Unassembled WGS sequence"/>
</dbReference>
<dbReference type="AlphaFoldDB" id="A0A292Q728"/>
<proteinExistence type="predicted"/>
<accession>A0A292Q728</accession>
<keyword evidence="3" id="KW-1185">Reference proteome</keyword>
<feature type="compositionally biased region" description="Acidic residues" evidence="1">
    <location>
        <begin position="144"/>
        <end position="156"/>
    </location>
</feature>
<sequence>MATMMKMYSMVSANFQPKDQMAREWVEGSTVAGSDIRHVQKGVSGRMNLAVEIDEILKDIQQAQAAAKRKKVYLTSIASYGIGMPSPGRWVLVDLKDGSLVYQKYMESLVYPGAQYIVLCLGSTEIPRGILRPHSVGEGGFGEGGDEDESFEDVGENIDQVA</sequence>
<protein>
    <submittedName>
        <fullName evidence="2">Uncharacterized protein</fullName>
    </submittedName>
</protein>
<name>A0A292Q728_9PEZI</name>
<feature type="region of interest" description="Disordered" evidence="1">
    <location>
        <begin position="137"/>
        <end position="162"/>
    </location>
</feature>
<gene>
    <name evidence="2" type="ORF">GSTUAT00000681001</name>
</gene>
<reference evidence="2" key="1">
    <citation type="submission" date="2015-10" db="EMBL/GenBank/DDBJ databases">
        <authorList>
            <person name="Regsiter A."/>
            <person name="william w."/>
        </authorList>
    </citation>
    <scope>NUCLEOTIDE SEQUENCE</scope>
    <source>
        <strain evidence="2">Montdore</strain>
    </source>
</reference>
<evidence type="ECO:0000256" key="1">
    <source>
        <dbReference type="SAM" id="MobiDB-lite"/>
    </source>
</evidence>
<organism evidence="2 3">
    <name type="scientific">Tuber aestivum</name>
    <name type="common">summer truffle</name>
    <dbReference type="NCBI Taxonomy" id="59557"/>
    <lineage>
        <taxon>Eukaryota</taxon>
        <taxon>Fungi</taxon>
        <taxon>Dikarya</taxon>
        <taxon>Ascomycota</taxon>
        <taxon>Pezizomycotina</taxon>
        <taxon>Pezizomycetes</taxon>
        <taxon>Pezizales</taxon>
        <taxon>Tuberaceae</taxon>
        <taxon>Tuber</taxon>
    </lineage>
</organism>
<evidence type="ECO:0000313" key="3">
    <source>
        <dbReference type="Proteomes" id="UP001412239"/>
    </source>
</evidence>
<evidence type="ECO:0000313" key="2">
    <source>
        <dbReference type="EMBL" id="CUS15214.1"/>
    </source>
</evidence>
<dbReference type="EMBL" id="LN890949">
    <property type="protein sequence ID" value="CUS15214.1"/>
    <property type="molecule type" value="Genomic_DNA"/>
</dbReference>